<dbReference type="Pfam" id="PF05443">
    <property type="entry name" value="ROS_MUCR"/>
    <property type="match status" value="1"/>
</dbReference>
<dbReference type="InterPro" id="IPR041920">
    <property type="entry name" value="ROS/MUCR_sf"/>
</dbReference>
<dbReference type="GO" id="GO:0006355">
    <property type="term" value="P:regulation of DNA-templated transcription"/>
    <property type="evidence" value="ECO:0007669"/>
    <property type="project" value="InterPro"/>
</dbReference>
<sequence length="168" mass="19102">MAEPIVAMAKELIMALIKENLLAPEDMQKELQKTHASLLELKASEEKRRNGEGCKIGDRNSRSGRLEKSIKKYTVECLVCGQTFKQLSVRHLRTYDLDPRSYRQQFGIPRTQALSAKETTAMRKRVVQESRPWEKAPTYMKAQEKKSTNGMAAKTKGTRKKTTAATSR</sequence>
<dbReference type="Gene3D" id="1.10.10.1550">
    <property type="entry name" value="ROS/MUCR transcriptional regulator protein"/>
    <property type="match status" value="1"/>
</dbReference>
<dbReference type="GO" id="GO:0003677">
    <property type="term" value="F:DNA binding"/>
    <property type="evidence" value="ECO:0007669"/>
    <property type="project" value="InterPro"/>
</dbReference>
<name>A0A1L7NR33_9BACT</name>
<gene>
    <name evidence="3" type="primary">kasF</name>
</gene>
<dbReference type="AlphaFoldDB" id="A0A1L7NR33"/>
<feature type="region of interest" description="Disordered" evidence="2">
    <location>
        <begin position="119"/>
        <end position="168"/>
    </location>
</feature>
<dbReference type="EMBL" id="LC160290">
    <property type="protein sequence ID" value="BAW32326.1"/>
    <property type="molecule type" value="Genomic_DNA"/>
</dbReference>
<proteinExistence type="inferred from homology"/>
<accession>A0A1L7NR33</accession>
<protein>
    <submittedName>
        <fullName evidence="3">Transcriptional regulator</fullName>
    </submittedName>
</protein>
<evidence type="ECO:0000256" key="2">
    <source>
        <dbReference type="SAM" id="MobiDB-lite"/>
    </source>
</evidence>
<evidence type="ECO:0000256" key="1">
    <source>
        <dbReference type="ARBA" id="ARBA00007031"/>
    </source>
</evidence>
<reference evidence="3" key="1">
    <citation type="journal article" date="2016" name="PLoS ONE">
        <title>Metagenomic Analysis of the Sponge Discodermia Reveals the Production of the Cyanobacterial Natural Product Kasumigamide by 'Entotheonella'.</title>
        <authorList>
            <person name="Nakashima Y."/>
            <person name="Egami Y."/>
            <person name="Kimura M."/>
            <person name="Wakimoto T."/>
            <person name="Abe I."/>
        </authorList>
    </citation>
    <scope>NUCLEOTIDE SEQUENCE</scope>
</reference>
<organism evidence="3">
    <name type="scientific">uncultured Candidatus Entotheonella sp</name>
    <dbReference type="NCBI Taxonomy" id="312019"/>
    <lineage>
        <taxon>Bacteria</taxon>
        <taxon>Pseudomonadati</taxon>
        <taxon>Nitrospinota/Tectimicrobiota group</taxon>
        <taxon>Candidatus Tectimicrobiota</taxon>
        <taxon>Candidatus Entotheonellia</taxon>
        <taxon>Candidatus Entotheonellales</taxon>
        <taxon>Candidatus Entotheonellaceae</taxon>
        <taxon>Candidatus Entotheonella</taxon>
        <taxon>environmental samples</taxon>
    </lineage>
</organism>
<comment type="similarity">
    <text evidence="1">Belongs to the ros/MucR family.</text>
</comment>
<dbReference type="GO" id="GO:0008270">
    <property type="term" value="F:zinc ion binding"/>
    <property type="evidence" value="ECO:0007669"/>
    <property type="project" value="InterPro"/>
</dbReference>
<dbReference type="InterPro" id="IPR008807">
    <property type="entry name" value="ROS_MUCR"/>
</dbReference>
<evidence type="ECO:0000313" key="3">
    <source>
        <dbReference type="EMBL" id="BAW32326.1"/>
    </source>
</evidence>